<dbReference type="Pfam" id="PF01497">
    <property type="entry name" value="Peripla_BP_2"/>
    <property type="match status" value="1"/>
</dbReference>
<dbReference type="InterPro" id="IPR002491">
    <property type="entry name" value="ABC_transptr_periplasmic_BD"/>
</dbReference>
<dbReference type="Gene3D" id="3.40.50.1980">
    <property type="entry name" value="Nitrogenase molybdenum iron protein domain"/>
    <property type="match status" value="2"/>
</dbReference>
<dbReference type="GeneID" id="93567156"/>
<comment type="caution">
    <text evidence="3">The sequence shown here is derived from an EMBL/GenBank/DDBJ whole genome shotgun (WGS) entry which is preliminary data.</text>
</comment>
<dbReference type="PROSITE" id="PS50983">
    <property type="entry name" value="FE_B12_PBP"/>
    <property type="match status" value="1"/>
</dbReference>
<feature type="domain" description="Fe/B12 periplasmic-binding" evidence="2">
    <location>
        <begin position="46"/>
        <end position="346"/>
    </location>
</feature>
<gene>
    <name evidence="3" type="ORF">BS640_01305</name>
</gene>
<evidence type="ECO:0000313" key="4">
    <source>
        <dbReference type="Proteomes" id="UP000192536"/>
    </source>
</evidence>
<evidence type="ECO:0000313" key="3">
    <source>
        <dbReference type="EMBL" id="ORJ27577.1"/>
    </source>
</evidence>
<dbReference type="AlphaFoldDB" id="A0A1X0WLC4"/>
<dbReference type="InterPro" id="IPR050902">
    <property type="entry name" value="ABC_Transporter_SBP"/>
</dbReference>
<dbReference type="RefSeq" id="WP_084911654.1">
    <property type="nucleotide sequence ID" value="NZ_CAUQAZ010000014.1"/>
</dbReference>
<keyword evidence="1" id="KW-0732">Signal</keyword>
<sequence>MLKKTTRVLSVAGLMAASFATFATTYPLTVTDLAGQKLTINKEPERIIIQDGRDILSLAVLDKSDPFKRVVAWNNLLKNTDSGTWDMLKGKWPESTKILDMGFSDKGQVDLETVIAKKPDLMIAQLRAKQSLQQGGVIDRLNQLHIPIVFVDYDINPAKDTAPSIDLLGKVLNQEKNAQAYTAFYRQHYQHIQDEIASIKNRPNVFIEPLAGRSDSCCFTHGEEGWGKLIEAVGAKNIGSELLPGASGEVSLEKVISMKPDVYIFTGSIHPGKGQTTMMPFGLSANQADVDKEAKVLTSRTGVAQVPAVMDQRVYAVYHQFYNHPYNIVGMEYLAKFIYPQQFKNLDPAKTYHEIIRNYTQLPDKDFIFSWQPKK</sequence>
<dbReference type="Proteomes" id="UP000192536">
    <property type="component" value="Unassembled WGS sequence"/>
</dbReference>
<dbReference type="PANTHER" id="PTHR30535:SF34">
    <property type="entry name" value="MOLYBDATE-BINDING PROTEIN MOLA"/>
    <property type="match status" value="1"/>
</dbReference>
<feature type="signal peptide" evidence="1">
    <location>
        <begin position="1"/>
        <end position="23"/>
    </location>
</feature>
<name>A0A1X0WLC4_9GAMM</name>
<proteinExistence type="predicted"/>
<dbReference type="PANTHER" id="PTHR30535">
    <property type="entry name" value="VITAMIN B12-BINDING PROTEIN"/>
    <property type="match status" value="1"/>
</dbReference>
<protein>
    <submittedName>
        <fullName evidence="3">ABC transporter substrate-binding protein</fullName>
    </submittedName>
</protein>
<dbReference type="STRING" id="1646377.BS640_01305"/>
<dbReference type="SUPFAM" id="SSF53807">
    <property type="entry name" value="Helical backbone' metal receptor"/>
    <property type="match status" value="1"/>
</dbReference>
<evidence type="ECO:0000259" key="2">
    <source>
        <dbReference type="PROSITE" id="PS50983"/>
    </source>
</evidence>
<evidence type="ECO:0000256" key="1">
    <source>
        <dbReference type="SAM" id="SignalP"/>
    </source>
</evidence>
<dbReference type="EMBL" id="MRWE01000001">
    <property type="protein sequence ID" value="ORJ27577.1"/>
    <property type="molecule type" value="Genomic_DNA"/>
</dbReference>
<keyword evidence="4" id="KW-1185">Reference proteome</keyword>
<accession>A0A1X0WLC4</accession>
<feature type="chain" id="PRO_5012913691" evidence="1">
    <location>
        <begin position="24"/>
        <end position="375"/>
    </location>
</feature>
<reference evidence="3 4" key="1">
    <citation type="journal article" date="2017" name="Int. J. Syst. Evol. Microbiol.">
        <title>Rouxiella badensis sp. nov. and Rouxiella silvae sp. nov. isolated from peat bog soil in Germany and emendation of the genus description.</title>
        <authorList>
            <person name="Le Fleche-Mateos A."/>
            <person name="Kugler J.H."/>
            <person name="Hansen S.H."/>
            <person name="Syldatk C."/>
            <person name="Hausmann R."/>
            <person name="Lomprez F."/>
            <person name="Vandenbogaert M."/>
            <person name="Manuguerra J.C."/>
            <person name="Grimont P.A."/>
        </authorList>
    </citation>
    <scope>NUCLEOTIDE SEQUENCE [LARGE SCALE GENOMIC DNA]</scope>
    <source>
        <strain evidence="3 4">DSM 100043</strain>
    </source>
</reference>
<organism evidence="3 4">
    <name type="scientific">Rouxiella badensis</name>
    <dbReference type="NCBI Taxonomy" id="1646377"/>
    <lineage>
        <taxon>Bacteria</taxon>
        <taxon>Pseudomonadati</taxon>
        <taxon>Pseudomonadota</taxon>
        <taxon>Gammaproteobacteria</taxon>
        <taxon>Enterobacterales</taxon>
        <taxon>Yersiniaceae</taxon>
        <taxon>Rouxiella</taxon>
    </lineage>
</organism>